<organism evidence="2 3">
    <name type="scientific">Glomerella acutata</name>
    <name type="common">Colletotrichum acutatum</name>
    <dbReference type="NCBI Taxonomy" id="27357"/>
    <lineage>
        <taxon>Eukaryota</taxon>
        <taxon>Fungi</taxon>
        <taxon>Dikarya</taxon>
        <taxon>Ascomycota</taxon>
        <taxon>Pezizomycotina</taxon>
        <taxon>Sordariomycetes</taxon>
        <taxon>Hypocreomycetidae</taxon>
        <taxon>Glomerellales</taxon>
        <taxon>Glomerellaceae</taxon>
        <taxon>Colletotrichum</taxon>
        <taxon>Colletotrichum acutatum species complex</taxon>
    </lineage>
</organism>
<dbReference type="EMBL" id="JAHMHS010000054">
    <property type="protein sequence ID" value="KAK1724270.1"/>
    <property type="molecule type" value="Genomic_DNA"/>
</dbReference>
<dbReference type="GeneID" id="85394417"/>
<keyword evidence="3" id="KW-1185">Reference proteome</keyword>
<sequence>MKMKEMRPSIRPALDDMHIRICSACPLESTATCITAQANQLPPGFFQGIAHPVTAVHSNRFPRATHASFPPGQWIPRTGQLRKSCPPFNALSYQPTSGQLPPPDIIKPGKASMVGTVEHLETNKTWAGVIAKTQDTSEQNPMTRSAGSGIRYLEYGKMSPSKKICLLRGHSRRASDGRRTRRANPVAQSTGALADGRQQWQMLSKQSIPCLVEVVDFVDI</sequence>
<dbReference type="RefSeq" id="XP_060364325.1">
    <property type="nucleotide sequence ID" value="XM_060510518.1"/>
</dbReference>
<dbReference type="Proteomes" id="UP001244207">
    <property type="component" value="Unassembled WGS sequence"/>
</dbReference>
<evidence type="ECO:0000313" key="3">
    <source>
        <dbReference type="Proteomes" id="UP001244207"/>
    </source>
</evidence>
<feature type="region of interest" description="Disordered" evidence="1">
    <location>
        <begin position="169"/>
        <end position="193"/>
    </location>
</feature>
<evidence type="ECO:0000256" key="1">
    <source>
        <dbReference type="SAM" id="MobiDB-lite"/>
    </source>
</evidence>
<accession>A0AAD8UPV2</accession>
<protein>
    <submittedName>
        <fullName evidence="2">Uncharacterized protein</fullName>
    </submittedName>
</protein>
<proteinExistence type="predicted"/>
<gene>
    <name evidence="2" type="ORF">BDZ83DRAFT_652351</name>
</gene>
<reference evidence="2" key="1">
    <citation type="submission" date="2021-12" db="EMBL/GenBank/DDBJ databases">
        <title>Comparative genomics, transcriptomics and evolutionary studies reveal genomic signatures of adaptation to plant cell wall in hemibiotrophic fungi.</title>
        <authorList>
            <consortium name="DOE Joint Genome Institute"/>
            <person name="Baroncelli R."/>
            <person name="Diaz J.F."/>
            <person name="Benocci T."/>
            <person name="Peng M."/>
            <person name="Battaglia E."/>
            <person name="Haridas S."/>
            <person name="Andreopoulos W."/>
            <person name="Labutti K."/>
            <person name="Pangilinan J."/>
            <person name="Floch G.L."/>
            <person name="Makela M.R."/>
            <person name="Henrissat B."/>
            <person name="Grigoriev I.V."/>
            <person name="Crouch J.A."/>
            <person name="De Vries R.P."/>
            <person name="Sukno S.A."/>
            <person name="Thon M.R."/>
        </authorList>
    </citation>
    <scope>NUCLEOTIDE SEQUENCE</scope>
    <source>
        <strain evidence="2">CBS 112980</strain>
    </source>
</reference>
<comment type="caution">
    <text evidence="2">The sequence shown here is derived from an EMBL/GenBank/DDBJ whole genome shotgun (WGS) entry which is preliminary data.</text>
</comment>
<evidence type="ECO:0000313" key="2">
    <source>
        <dbReference type="EMBL" id="KAK1724270.1"/>
    </source>
</evidence>
<dbReference type="AlphaFoldDB" id="A0AAD8UPV2"/>
<name>A0AAD8UPV2_GLOAC</name>